<feature type="transmembrane region" description="Helical" evidence="2">
    <location>
        <begin position="177"/>
        <end position="201"/>
    </location>
</feature>
<evidence type="ECO:0000313" key="4">
    <source>
        <dbReference type="Proteomes" id="UP001560573"/>
    </source>
</evidence>
<feature type="region of interest" description="Disordered" evidence="1">
    <location>
        <begin position="334"/>
        <end position="369"/>
    </location>
</feature>
<feature type="compositionally biased region" description="Low complexity" evidence="1">
    <location>
        <begin position="347"/>
        <end position="362"/>
    </location>
</feature>
<keyword evidence="2" id="KW-0812">Transmembrane</keyword>
<evidence type="ECO:0000256" key="2">
    <source>
        <dbReference type="SAM" id="Phobius"/>
    </source>
</evidence>
<dbReference type="Proteomes" id="UP001560573">
    <property type="component" value="Unassembled WGS sequence"/>
</dbReference>
<gene>
    <name evidence="3" type="ORF">QTN47_11625</name>
</gene>
<keyword evidence="2" id="KW-1133">Transmembrane helix</keyword>
<reference evidence="3 4" key="1">
    <citation type="submission" date="2023-07" db="EMBL/GenBank/DDBJ databases">
        <authorList>
            <person name="Lian W.-H."/>
        </authorList>
    </citation>
    <scope>NUCLEOTIDE SEQUENCE [LARGE SCALE GENOMIC DNA]</scope>
    <source>
        <strain evidence="3 4">SYSU DXS3180</strain>
    </source>
</reference>
<keyword evidence="4" id="KW-1185">Reference proteome</keyword>
<dbReference type="EMBL" id="JAULBC010000003">
    <property type="protein sequence ID" value="MEX6688150.1"/>
    <property type="molecule type" value="Genomic_DNA"/>
</dbReference>
<feature type="transmembrane region" description="Helical" evidence="2">
    <location>
        <begin position="294"/>
        <end position="319"/>
    </location>
</feature>
<keyword evidence="2" id="KW-0472">Membrane</keyword>
<evidence type="ECO:0000313" key="3">
    <source>
        <dbReference type="EMBL" id="MEX6688150.1"/>
    </source>
</evidence>
<feature type="transmembrane region" description="Helical" evidence="2">
    <location>
        <begin position="6"/>
        <end position="35"/>
    </location>
</feature>
<protein>
    <submittedName>
        <fullName evidence="3">Uncharacterized protein</fullName>
    </submittedName>
</protein>
<accession>A0ABV3ZF41</accession>
<sequence length="369" mass="40749">MFNSPILDLVIALSFTYFLLGLIVSTIHEFIYSVVMQKEPKRARFLKQSIECLFLDGDWKKFVQEKLMTSVHIDVLRKNNSPQSFPSYIPNSNFALAIIDQFRTNSNLLDVTQIQNILTNDELAAKYGITGELRRTLLSLVERSNGQLMQFQANLESYFNTAMDRLAGSYIRSTKKAIFVIALVLTVFLNADTINIAMTLWNDPDALKQTADNIQTSISQIKDSSGIYSFNSPDGKTVVMSSRIHTGDSTVADPKRNGDSITFRKEDIRRTVLTLKSTGIPIGWAKENRPDCTFLGWVGKIAGLLLTSFALLLGAPFWFDLLNKIVNLRAAGKKEGGTAGDNSPATAPAAQPVQPANVNNAQTGEEAVG</sequence>
<proteinExistence type="predicted"/>
<evidence type="ECO:0000256" key="1">
    <source>
        <dbReference type="SAM" id="MobiDB-lite"/>
    </source>
</evidence>
<organism evidence="3 4">
    <name type="scientific">Danxiaibacter flavus</name>
    <dbReference type="NCBI Taxonomy" id="3049108"/>
    <lineage>
        <taxon>Bacteria</taxon>
        <taxon>Pseudomonadati</taxon>
        <taxon>Bacteroidota</taxon>
        <taxon>Chitinophagia</taxon>
        <taxon>Chitinophagales</taxon>
        <taxon>Chitinophagaceae</taxon>
        <taxon>Danxiaibacter</taxon>
    </lineage>
</organism>
<dbReference type="RefSeq" id="WP_369329558.1">
    <property type="nucleotide sequence ID" value="NZ_JAULBC010000003.1"/>
</dbReference>
<comment type="caution">
    <text evidence="3">The sequence shown here is derived from an EMBL/GenBank/DDBJ whole genome shotgun (WGS) entry which is preliminary data.</text>
</comment>
<name>A0ABV3ZF41_9BACT</name>